<accession>A0A7K0I727</accession>
<organism evidence="1 2">
    <name type="scientific">Gordonibacter urolithinfaciens</name>
    <dbReference type="NCBI Taxonomy" id="1335613"/>
    <lineage>
        <taxon>Bacteria</taxon>
        <taxon>Bacillati</taxon>
        <taxon>Actinomycetota</taxon>
        <taxon>Coriobacteriia</taxon>
        <taxon>Eggerthellales</taxon>
        <taxon>Eggerthellaceae</taxon>
        <taxon>Gordonibacter</taxon>
    </lineage>
</organism>
<name>A0A7K0I727_9ACTN</name>
<dbReference type="RefSeq" id="WP_154269971.1">
    <property type="nucleotide sequence ID" value="NZ_JAJCHO010000006.1"/>
</dbReference>
<sequence length="121" mass="13839">MKQTRKASNHEVTDEKRTRLFEKKRSVGGLGGVHSIGHRYIVFKTENSRLSAMNAAKIKKVMLFICKFCQFKLSRLRFLRHRTSPHILARKGAGNSVYNQKRALIATAFPCPRYDPSGYIA</sequence>
<gene>
    <name evidence="1" type="ORF">GKG38_00605</name>
</gene>
<comment type="caution">
    <text evidence="1">The sequence shown here is derived from an EMBL/GenBank/DDBJ whole genome shotgun (WGS) entry which is preliminary data.</text>
</comment>
<dbReference type="EMBL" id="WKZA01000001">
    <property type="protein sequence ID" value="MSA93596.1"/>
    <property type="molecule type" value="Genomic_DNA"/>
</dbReference>
<evidence type="ECO:0000313" key="2">
    <source>
        <dbReference type="Proteomes" id="UP000462865"/>
    </source>
</evidence>
<dbReference type="Proteomes" id="UP000462865">
    <property type="component" value="Unassembled WGS sequence"/>
</dbReference>
<dbReference type="AlphaFoldDB" id="A0A7K0I727"/>
<protein>
    <submittedName>
        <fullName evidence="1">Uncharacterized protein</fullName>
    </submittedName>
</protein>
<proteinExistence type="predicted"/>
<evidence type="ECO:0000313" key="1">
    <source>
        <dbReference type="EMBL" id="MSA93596.1"/>
    </source>
</evidence>
<reference evidence="1 2" key="1">
    <citation type="journal article" date="2019" name="Nat. Med.">
        <title>A library of human gut bacterial isolates paired with longitudinal multiomics data enables mechanistic microbiome research.</title>
        <authorList>
            <person name="Poyet M."/>
            <person name="Groussin M."/>
            <person name="Gibbons S.M."/>
            <person name="Avila-Pacheco J."/>
            <person name="Jiang X."/>
            <person name="Kearney S.M."/>
            <person name="Perrotta A.R."/>
            <person name="Berdy B."/>
            <person name="Zhao S."/>
            <person name="Lieberman T.D."/>
            <person name="Swanson P.K."/>
            <person name="Smith M."/>
            <person name="Roesemann S."/>
            <person name="Alexander J.E."/>
            <person name="Rich S.A."/>
            <person name="Livny J."/>
            <person name="Vlamakis H."/>
            <person name="Clish C."/>
            <person name="Bullock K."/>
            <person name="Deik A."/>
            <person name="Scott J."/>
            <person name="Pierce K.A."/>
            <person name="Xavier R.J."/>
            <person name="Alm E.J."/>
        </authorList>
    </citation>
    <scope>NUCLEOTIDE SEQUENCE [LARGE SCALE GENOMIC DNA]</scope>
    <source>
        <strain evidence="1 2">BIOML-A1</strain>
    </source>
</reference>